<name>A0ABN7BGY1_9HEMI</name>
<organism evidence="2 3">
    <name type="scientific">Nesidiocoris tenuis</name>
    <dbReference type="NCBI Taxonomy" id="355587"/>
    <lineage>
        <taxon>Eukaryota</taxon>
        <taxon>Metazoa</taxon>
        <taxon>Ecdysozoa</taxon>
        <taxon>Arthropoda</taxon>
        <taxon>Hexapoda</taxon>
        <taxon>Insecta</taxon>
        <taxon>Pterygota</taxon>
        <taxon>Neoptera</taxon>
        <taxon>Paraneoptera</taxon>
        <taxon>Hemiptera</taxon>
        <taxon>Heteroptera</taxon>
        <taxon>Panheteroptera</taxon>
        <taxon>Cimicomorpha</taxon>
        <taxon>Miridae</taxon>
        <taxon>Dicyphina</taxon>
        <taxon>Nesidiocoris</taxon>
    </lineage>
</organism>
<dbReference type="EMBL" id="AP028922">
    <property type="protein sequence ID" value="BET02437.1"/>
    <property type="molecule type" value="Genomic_DNA"/>
</dbReference>
<feature type="region of interest" description="Disordered" evidence="1">
    <location>
        <begin position="18"/>
        <end position="47"/>
    </location>
</feature>
<reference evidence="2 3" key="1">
    <citation type="submission" date="2023-09" db="EMBL/GenBank/DDBJ databases">
        <title>Nesidiocoris tenuis whole genome shotgun sequence.</title>
        <authorList>
            <person name="Shibata T."/>
            <person name="Shimoda M."/>
            <person name="Kobayashi T."/>
            <person name="Uehara T."/>
        </authorList>
    </citation>
    <scope>NUCLEOTIDE SEQUENCE [LARGE SCALE GENOMIC DNA]</scope>
    <source>
        <strain evidence="2 3">Japan</strain>
    </source>
</reference>
<gene>
    <name evidence="2" type="ORF">NTJ_15256</name>
</gene>
<keyword evidence="3" id="KW-1185">Reference proteome</keyword>
<feature type="region of interest" description="Disordered" evidence="1">
    <location>
        <begin position="64"/>
        <end position="103"/>
    </location>
</feature>
<dbReference type="Proteomes" id="UP001307889">
    <property type="component" value="Chromosome 14"/>
</dbReference>
<evidence type="ECO:0000256" key="1">
    <source>
        <dbReference type="SAM" id="MobiDB-lite"/>
    </source>
</evidence>
<proteinExistence type="predicted"/>
<evidence type="ECO:0000313" key="3">
    <source>
        <dbReference type="Proteomes" id="UP001307889"/>
    </source>
</evidence>
<sequence length="103" mass="11718">MVTSFKPKHCPCLCPRHPAQSARRNGAVPHVRRKQDKNTKHLSTKQSKGFAKIVNVAGIKRDNQHDTASIRIPSSRSILENPRRSRKIQMKDSPLQKARLTED</sequence>
<evidence type="ECO:0000313" key="2">
    <source>
        <dbReference type="EMBL" id="BET02437.1"/>
    </source>
</evidence>
<accession>A0ABN7BGY1</accession>
<protein>
    <submittedName>
        <fullName evidence="2">Uncharacterized protein</fullName>
    </submittedName>
</protein>
<feature type="compositionally biased region" description="Basic residues" evidence="1">
    <location>
        <begin position="30"/>
        <end position="43"/>
    </location>
</feature>